<organism evidence="2 3">
    <name type="scientific">Galactobacter valiniphilus</name>
    <dbReference type="NCBI Taxonomy" id="2676122"/>
    <lineage>
        <taxon>Bacteria</taxon>
        <taxon>Bacillati</taxon>
        <taxon>Actinomycetota</taxon>
        <taxon>Actinomycetes</taxon>
        <taxon>Micrococcales</taxon>
        <taxon>Micrococcaceae</taxon>
        <taxon>Galactobacter</taxon>
    </lineage>
</organism>
<dbReference type="Pfam" id="PF06983">
    <property type="entry name" value="3-dmu-9_3-mt"/>
    <property type="match status" value="1"/>
</dbReference>
<dbReference type="Proteomes" id="UP000265419">
    <property type="component" value="Unassembled WGS sequence"/>
</dbReference>
<dbReference type="SUPFAM" id="SSF54593">
    <property type="entry name" value="Glyoxalase/Bleomycin resistance protein/Dihydroxybiphenyl dioxygenase"/>
    <property type="match status" value="1"/>
</dbReference>
<accession>A0A399JC34</accession>
<dbReference type="InterPro" id="IPR028973">
    <property type="entry name" value="PhnB-like"/>
</dbReference>
<dbReference type="PANTHER" id="PTHR33990">
    <property type="entry name" value="PROTEIN YJDN-RELATED"/>
    <property type="match status" value="1"/>
</dbReference>
<dbReference type="RefSeq" id="WP_119424853.1">
    <property type="nucleotide sequence ID" value="NZ_QQXK01000016.1"/>
</dbReference>
<evidence type="ECO:0000313" key="2">
    <source>
        <dbReference type="EMBL" id="RII42097.1"/>
    </source>
</evidence>
<evidence type="ECO:0000313" key="3">
    <source>
        <dbReference type="Proteomes" id="UP000265419"/>
    </source>
</evidence>
<name>A0A399JC34_9MICC</name>
<dbReference type="EMBL" id="QQXK01000016">
    <property type="protein sequence ID" value="RII42097.1"/>
    <property type="molecule type" value="Genomic_DNA"/>
</dbReference>
<dbReference type="InterPro" id="IPR009725">
    <property type="entry name" value="3_dmu_93_MTrfase"/>
</dbReference>
<dbReference type="Gene3D" id="3.30.720.110">
    <property type="match status" value="1"/>
</dbReference>
<dbReference type="InterPro" id="IPR029068">
    <property type="entry name" value="Glyas_Bleomycin-R_OHBP_Dase"/>
</dbReference>
<reference evidence="2 3" key="1">
    <citation type="submission" date="2018-07" db="EMBL/GenBank/DDBJ databases">
        <title>Arthrobacter sp. nov., isolated from raw cow's milk with high bacterial count.</title>
        <authorList>
            <person name="Hahne J."/>
            <person name="Isele D."/>
            <person name="Lipski A."/>
        </authorList>
    </citation>
    <scope>NUCLEOTIDE SEQUENCE [LARGE SCALE GENOMIC DNA]</scope>
    <source>
        <strain evidence="2 3">JZ R-35</strain>
    </source>
</reference>
<dbReference type="PANTHER" id="PTHR33990:SF4">
    <property type="entry name" value="PHNB-LIKE DOMAIN-CONTAINING PROTEIN"/>
    <property type="match status" value="1"/>
</dbReference>
<feature type="domain" description="PhnB-like" evidence="1">
    <location>
        <begin position="4"/>
        <end position="132"/>
    </location>
</feature>
<keyword evidence="3" id="KW-1185">Reference proteome</keyword>
<dbReference type="AlphaFoldDB" id="A0A399JC34"/>
<protein>
    <submittedName>
        <fullName evidence="2">VOC family protein</fullName>
    </submittedName>
</protein>
<proteinExistence type="predicted"/>
<comment type="caution">
    <text evidence="2">The sequence shown here is derived from an EMBL/GenBank/DDBJ whole genome shotgun (WGS) entry which is preliminary data.</text>
</comment>
<dbReference type="PIRSF" id="PIRSF021700">
    <property type="entry name" value="3_dmu_93_MTrfase"/>
    <property type="match status" value="1"/>
</dbReference>
<sequence length="138" mass="14429">MAALTPFLMFQGGTARAWATATLEAFAAAGVAASLESEELYDDAGPGPAGTVAAGFLVVAGQRLRYFDSFVNHAFDFTPSLSLFLDVDDAAQVDTLAASLGEGGGTLMPAGEYPFSPRFAWVNDRFGVSWQLNTPPAS</sequence>
<dbReference type="Gene3D" id="3.30.720.100">
    <property type="match status" value="1"/>
</dbReference>
<dbReference type="CDD" id="cd06588">
    <property type="entry name" value="PhnB_like"/>
    <property type="match status" value="1"/>
</dbReference>
<evidence type="ECO:0000259" key="1">
    <source>
        <dbReference type="Pfam" id="PF06983"/>
    </source>
</evidence>
<gene>
    <name evidence="2" type="ORF">DWB68_09240</name>
</gene>